<dbReference type="InterPro" id="IPR013120">
    <property type="entry name" value="FAR_NAD-bd"/>
</dbReference>
<comment type="caution">
    <text evidence="5">The sequence shown here is derived from an EMBL/GenBank/DDBJ whole genome shotgun (WGS) entry which is preliminary data.</text>
</comment>
<keyword evidence="1" id="KW-0596">Phosphopantetheine</keyword>
<dbReference type="SUPFAM" id="SSF51735">
    <property type="entry name" value="NAD(P)-binding Rossmann-fold domains"/>
    <property type="match status" value="1"/>
</dbReference>
<evidence type="ECO:0000259" key="4">
    <source>
        <dbReference type="Pfam" id="PF07993"/>
    </source>
</evidence>
<keyword evidence="2" id="KW-0597">Phosphoprotein</keyword>
<evidence type="ECO:0000256" key="1">
    <source>
        <dbReference type="ARBA" id="ARBA00022450"/>
    </source>
</evidence>
<accession>A0ABT1HPC9</accession>
<reference evidence="5 6" key="1">
    <citation type="submission" date="2022-06" db="EMBL/GenBank/DDBJ databases">
        <title>Genomic Encyclopedia of Archaeal and Bacterial Type Strains, Phase II (KMG-II): from individual species to whole genera.</title>
        <authorList>
            <person name="Goeker M."/>
        </authorList>
    </citation>
    <scope>NUCLEOTIDE SEQUENCE [LARGE SCALE GENOMIC DNA]</scope>
    <source>
        <strain evidence="5 6">DSM 40477</strain>
    </source>
</reference>
<evidence type="ECO:0000256" key="3">
    <source>
        <dbReference type="SAM" id="MobiDB-lite"/>
    </source>
</evidence>
<organism evidence="5 6">
    <name type="scientific">Streptoalloteichus tenebrarius (strain ATCC 17920 / DSM 40477 / JCM 4838 / CBS 697.72 / NBRC 16177 / NCIMB 11028 / NRRL B-12390 / A12253. 1 / ISP 5477)</name>
    <name type="common">Streptomyces tenebrarius</name>
    <dbReference type="NCBI Taxonomy" id="1933"/>
    <lineage>
        <taxon>Bacteria</taxon>
        <taxon>Bacillati</taxon>
        <taxon>Actinomycetota</taxon>
        <taxon>Actinomycetes</taxon>
        <taxon>Pseudonocardiales</taxon>
        <taxon>Pseudonocardiaceae</taxon>
        <taxon>Streptoalloteichus</taxon>
    </lineage>
</organism>
<evidence type="ECO:0000313" key="6">
    <source>
        <dbReference type="Proteomes" id="UP001205311"/>
    </source>
</evidence>
<evidence type="ECO:0000256" key="2">
    <source>
        <dbReference type="ARBA" id="ARBA00022553"/>
    </source>
</evidence>
<name>A0ABT1HPC9_STRSD</name>
<dbReference type="RefSeq" id="WP_253668345.1">
    <property type="nucleotide sequence ID" value="NZ_JAMTCP010000004.1"/>
</dbReference>
<dbReference type="EMBL" id="JAMTCP010000004">
    <property type="protein sequence ID" value="MCP2257379.1"/>
    <property type="molecule type" value="Genomic_DNA"/>
</dbReference>
<dbReference type="InterPro" id="IPR036291">
    <property type="entry name" value="NAD(P)-bd_dom_sf"/>
</dbReference>
<proteinExistence type="predicted"/>
<dbReference type="Pfam" id="PF07993">
    <property type="entry name" value="NAD_binding_4"/>
    <property type="match status" value="1"/>
</dbReference>
<evidence type="ECO:0000313" key="5">
    <source>
        <dbReference type="EMBL" id="MCP2257379.1"/>
    </source>
</evidence>
<dbReference type="Gene3D" id="3.40.50.720">
    <property type="entry name" value="NAD(P)-binding Rossmann-like Domain"/>
    <property type="match status" value="1"/>
</dbReference>
<protein>
    <submittedName>
        <fullName evidence="5">Thioester reductase domain-containing protein</fullName>
    </submittedName>
</protein>
<dbReference type="PANTHER" id="PTHR44845">
    <property type="entry name" value="CARRIER DOMAIN-CONTAINING PROTEIN"/>
    <property type="match status" value="1"/>
</dbReference>
<keyword evidence="6" id="KW-1185">Reference proteome</keyword>
<dbReference type="PANTHER" id="PTHR44845:SF6">
    <property type="entry name" value="BETA-ALANINE-ACTIVATING ENZYME"/>
    <property type="match status" value="1"/>
</dbReference>
<feature type="domain" description="Thioester reductase (TE)" evidence="4">
    <location>
        <begin position="21"/>
        <end position="163"/>
    </location>
</feature>
<sequence length="298" mass="32043">MAPAPGGGCWWAFRAKLRRLDAAAQVNFLYPYRVLTLANVDSTRQLLTWAAHDRPLAVHYVSTTDVLPATAASRPTAPEPAELVTGYAQTKWVSERLVAQAADRGLPATIYRPGEISGASATGAWNTNSLLCALIRVIADTGSAPDVDVPLNLVPVDHVTETITRLLTLPPVGATYRVADPRPAAFPLLVERDAAQVCPLRTEPYPRWVERVTDLTAGQPHHPFSPHVPLLSAPAAEGPALLSILRPRPRPRPPTAAELDPASVLAPDAPSCPPVDSDLVDLYLGYLRRIGFIPTPRG</sequence>
<dbReference type="Proteomes" id="UP001205311">
    <property type="component" value="Unassembled WGS sequence"/>
</dbReference>
<feature type="region of interest" description="Disordered" evidence="3">
    <location>
        <begin position="246"/>
        <end position="265"/>
    </location>
</feature>
<gene>
    <name evidence="5" type="ORF">LX15_001064</name>
</gene>